<gene>
    <name evidence="2" type="ORF">FG476_03995</name>
    <name evidence="1" type="ORF">LOK82_07835</name>
</gene>
<dbReference type="Proteomes" id="UP000474061">
    <property type="component" value="Unassembled WGS sequence"/>
</dbReference>
<evidence type="ECO:0000313" key="3">
    <source>
        <dbReference type="Proteomes" id="UP000474061"/>
    </source>
</evidence>
<reference evidence="2" key="1">
    <citation type="submission" date="2019-05" db="EMBL/GenBank/DDBJ databases">
        <authorList>
            <person name="Castillo A."/>
            <person name="Giampetruzzi A."/>
            <person name="Landa B."/>
            <person name="Saponari M."/>
            <person name="Almeida R.P.P."/>
            <person name="Moralejo E."/>
            <person name="Marco-Noales E."/>
            <person name="Velasco-Amo M.P."/>
            <person name="Roman-Ecija M."/>
            <person name="Navarro I."/>
            <person name="Monterde A."/>
            <person name="Barbe S."/>
        </authorList>
    </citation>
    <scope>NUCLEOTIDE SEQUENCE</scope>
    <source>
        <strain evidence="2">XYL1981</strain>
    </source>
</reference>
<protein>
    <submittedName>
        <fullName evidence="2">DNA topoisomerase III</fullName>
    </submittedName>
</protein>
<organism evidence="2 3">
    <name type="scientific">Xylella fastidiosa subsp. multiplex</name>
    <dbReference type="NCBI Taxonomy" id="644357"/>
    <lineage>
        <taxon>Bacteria</taxon>
        <taxon>Pseudomonadati</taxon>
        <taxon>Pseudomonadota</taxon>
        <taxon>Gammaproteobacteria</taxon>
        <taxon>Lysobacterales</taxon>
        <taxon>Lysobacteraceae</taxon>
        <taxon>Xylella</taxon>
    </lineage>
</organism>
<sequence length="193" mass="22149">MYESQHADTPHVLEAIMQVFPEVAVLVDWANQNMKSKTGDDSKITAHHGIILTILSEKERNIYDLNVVTRNGWRDVYIEAEEEAESESVSGSNNQALPNMQNGDVVSCVKATRMDAKTKAPSRFTEGTVTGAMENIYKYVVDAEHKNRQKDWYQFLVVQWLSHLLANVSRRQWKTLTTPSNVRRHEYEHSKDL</sequence>
<dbReference type="Gene3D" id="1.10.460.10">
    <property type="entry name" value="Topoisomerase I, domain 2"/>
    <property type="match status" value="1"/>
</dbReference>
<dbReference type="EMBL" id="VDCJ01000335">
    <property type="protein sequence ID" value="MRU23264.1"/>
    <property type="molecule type" value="Genomic_DNA"/>
</dbReference>
<evidence type="ECO:0000313" key="2">
    <source>
        <dbReference type="EMBL" id="MRU23264.1"/>
    </source>
</evidence>
<dbReference type="Proteomes" id="UP001220702">
    <property type="component" value="Unassembled WGS sequence"/>
</dbReference>
<evidence type="ECO:0000313" key="1">
    <source>
        <dbReference type="EMBL" id="MDC6408543.1"/>
    </source>
</evidence>
<dbReference type="Gene3D" id="2.70.20.10">
    <property type="entry name" value="Topoisomerase I, domain 3"/>
    <property type="match status" value="1"/>
</dbReference>
<comment type="caution">
    <text evidence="2">The sequence shown here is derived from an EMBL/GenBank/DDBJ whole genome shotgun (WGS) entry which is preliminary data.</text>
</comment>
<reference evidence="1" key="4">
    <citation type="journal article" date="2023" name="Commun. Biol.">
        <title>Suspicions of two bridgehead invasions of Xylella fastidiosa subsp. multiplex in France.</title>
        <authorList>
            <person name="Dupas E."/>
            <person name="Durand K."/>
            <person name="Rieux A."/>
            <person name="Briand M."/>
            <person name="Pruvost O."/>
            <person name="Cunty A."/>
            <person name="Denance N."/>
            <person name="Donnadieu C."/>
            <person name="Legendre B."/>
            <person name="Lopez-Roques C."/>
            <person name="Cesbron S."/>
            <person name="Ravigne V."/>
            <person name="Jacques M.A."/>
        </authorList>
    </citation>
    <scope>NUCLEOTIDE SEQUENCE</scope>
    <source>
        <strain evidence="1">CFBP8070</strain>
    </source>
</reference>
<dbReference type="SUPFAM" id="SSF56712">
    <property type="entry name" value="Prokaryotic type I DNA topoisomerase"/>
    <property type="match status" value="1"/>
</dbReference>
<accession>A0A9Q4MHY7</accession>
<dbReference type="EMBL" id="JAJKGN010000001">
    <property type="protein sequence ID" value="MDC6408543.1"/>
    <property type="molecule type" value="Genomic_DNA"/>
</dbReference>
<dbReference type="Gene3D" id="1.10.290.10">
    <property type="entry name" value="Topoisomerase I, domain 4"/>
    <property type="match status" value="1"/>
</dbReference>
<name>A0A9Q4MHY7_XYLFS</name>
<dbReference type="AlphaFoldDB" id="A0A9Q4MHY7"/>
<dbReference type="RefSeq" id="WP_004085584.1">
    <property type="nucleotide sequence ID" value="NZ_CP047134.1"/>
</dbReference>
<dbReference type="InterPro" id="IPR023405">
    <property type="entry name" value="Topo_IA_core_domain"/>
</dbReference>
<reference evidence="2" key="2">
    <citation type="journal article" date="2020" name="Appl. Environ. Microbiol.">
        <title>Multiple intercontinental introductions associated with the emergence of a plant pathogen in Europe.</title>
        <authorList>
            <person name="Landa B.B."/>
            <person name="Castillo A.I."/>
            <person name="Giampetruzzi A."/>
            <person name="Kahn A."/>
            <person name="Roman-Ecija M."/>
            <person name="Velasco-Amo M.P."/>
            <person name="Navas-Cortes J.A."/>
            <person name="Marco-Noales E."/>
            <person name="Barbe S."/>
            <person name="Moralejo E."/>
            <person name="Coletta-Filho H.D."/>
            <person name="Saldarelli P."/>
            <person name="Saponari M."/>
            <person name="Almeida R.P.P."/>
        </authorList>
    </citation>
    <scope>NUCLEOTIDE SEQUENCE</scope>
    <source>
        <strain evidence="2">XYL1981</strain>
    </source>
</reference>
<proteinExistence type="predicted"/>
<dbReference type="InterPro" id="IPR013825">
    <property type="entry name" value="Topo_IA_cen_sub2"/>
</dbReference>
<dbReference type="InterPro" id="IPR013824">
    <property type="entry name" value="Topo_IA_cen_sub1"/>
</dbReference>
<dbReference type="InterPro" id="IPR013826">
    <property type="entry name" value="Topo_IA_cen_sub3"/>
</dbReference>
<reference evidence="1" key="3">
    <citation type="submission" date="2021-11" db="EMBL/GenBank/DDBJ databases">
        <authorList>
            <person name="Denance N."/>
            <person name="Briand M."/>
            <person name="Dupas E."/>
            <person name="Durand K."/>
            <person name="Legendre B."/>
            <person name="Cunty A."/>
            <person name="Donnadieu C."/>
            <person name="Lopez Roques C."/>
            <person name="Cesbron S."/>
            <person name="Jacques M.A."/>
        </authorList>
    </citation>
    <scope>NUCLEOTIDE SEQUENCE</scope>
    <source>
        <strain evidence="1">CFBP8070</strain>
    </source>
</reference>